<evidence type="ECO:0000313" key="4">
    <source>
        <dbReference type="Proteomes" id="UP000236370"/>
    </source>
</evidence>
<dbReference type="InterPro" id="IPR036420">
    <property type="entry name" value="BRCT_dom_sf"/>
</dbReference>
<dbReference type="GO" id="GO:0007095">
    <property type="term" value="P:mitotic G2 DNA damage checkpoint signaling"/>
    <property type="evidence" value="ECO:0007669"/>
    <property type="project" value="InterPro"/>
</dbReference>
<dbReference type="SUPFAM" id="SSF52113">
    <property type="entry name" value="BRCT domain"/>
    <property type="match status" value="1"/>
</dbReference>
<dbReference type="PANTHER" id="PTHR12162">
    <property type="entry name" value="NIBRIN-RELATED"/>
    <property type="match status" value="1"/>
</dbReference>
<sequence length="165" mass="18183">MQNGFSRTLKSGDGITFGVFASKFRIEYEPLVACSSCLDVSGKTALNQAILQLGGFTVNNWTEECTHLVMVSVKVTIKTICALICGRPIVKPEYFTEFLKAVQSKKQPPQIESFYPPLDEPSIGSKNVDLSGRQERKQIFKGKTFIFLNAKQHKKLSSAVVFGGG</sequence>
<evidence type="ECO:0000259" key="1">
    <source>
        <dbReference type="Pfam" id="PF16508"/>
    </source>
</evidence>
<feature type="domain" description="BRCT" evidence="2">
    <location>
        <begin position="27"/>
        <end position="107"/>
    </location>
</feature>
<protein>
    <submittedName>
        <fullName evidence="3">NBN isoform 9</fullName>
    </submittedName>
</protein>
<dbReference type="AlphaFoldDB" id="A0A2J8PLH7"/>
<dbReference type="PANTHER" id="PTHR12162:SF0">
    <property type="entry name" value="NIBRIN"/>
    <property type="match status" value="1"/>
</dbReference>
<evidence type="ECO:0000313" key="3">
    <source>
        <dbReference type="EMBL" id="PNI84861.1"/>
    </source>
</evidence>
<dbReference type="InterPro" id="IPR032429">
    <property type="entry name" value="Nibrin_BRCT2"/>
</dbReference>
<dbReference type="InterPro" id="IPR001357">
    <property type="entry name" value="BRCT_dom"/>
</dbReference>
<dbReference type="FunFam" id="3.40.50.10190:FF:000024">
    <property type="entry name" value="Nibrin"/>
    <property type="match status" value="1"/>
</dbReference>
<gene>
    <name evidence="3" type="ORF">CK820_G0001784</name>
</gene>
<proteinExistence type="predicted"/>
<feature type="domain" description="Nibrin second BRCT" evidence="1">
    <location>
        <begin position="134"/>
        <end position="165"/>
    </location>
</feature>
<dbReference type="Gene3D" id="3.40.50.10980">
    <property type="entry name" value="Nibrin, BRCT2 domain"/>
    <property type="match status" value="1"/>
</dbReference>
<dbReference type="Pfam" id="PF16508">
    <property type="entry name" value="NIBRIN_BRCT_II"/>
    <property type="match status" value="1"/>
</dbReference>
<dbReference type="GO" id="GO:0006302">
    <property type="term" value="P:double-strand break repair"/>
    <property type="evidence" value="ECO:0007669"/>
    <property type="project" value="InterPro"/>
</dbReference>
<dbReference type="Pfam" id="PF16770">
    <property type="entry name" value="RTT107_BRCT_5"/>
    <property type="match status" value="1"/>
</dbReference>
<dbReference type="InterPro" id="IPR043014">
    <property type="entry name" value="Nibrin_BRCT2_sf"/>
</dbReference>
<dbReference type="EMBL" id="NBAG03000213">
    <property type="protein sequence ID" value="PNI84861.1"/>
    <property type="molecule type" value="Genomic_DNA"/>
</dbReference>
<name>A0A2J8PLH7_PANTR</name>
<dbReference type="Proteomes" id="UP000236370">
    <property type="component" value="Unassembled WGS sequence"/>
</dbReference>
<dbReference type="GO" id="GO:0030870">
    <property type="term" value="C:Mre11 complex"/>
    <property type="evidence" value="ECO:0007669"/>
    <property type="project" value="InterPro"/>
</dbReference>
<comment type="caution">
    <text evidence="3">The sequence shown here is derived from an EMBL/GenBank/DDBJ whole genome shotgun (WGS) entry which is preliminary data.</text>
</comment>
<reference evidence="3 4" key="1">
    <citation type="submission" date="2017-12" db="EMBL/GenBank/DDBJ databases">
        <title>High-resolution comparative analysis of great ape genomes.</title>
        <authorList>
            <person name="Pollen A."/>
            <person name="Hastie A."/>
            <person name="Hormozdiari F."/>
            <person name="Dougherty M."/>
            <person name="Liu R."/>
            <person name="Chaisson M."/>
            <person name="Hoppe E."/>
            <person name="Hill C."/>
            <person name="Pang A."/>
            <person name="Hillier L."/>
            <person name="Baker C."/>
            <person name="Armstrong J."/>
            <person name="Shendure J."/>
            <person name="Paten B."/>
            <person name="Wilson R."/>
            <person name="Chao H."/>
            <person name="Schneider V."/>
            <person name="Ventura M."/>
            <person name="Kronenberg Z."/>
            <person name="Murali S."/>
            <person name="Gordon D."/>
            <person name="Cantsilieris S."/>
            <person name="Munson K."/>
            <person name="Nelson B."/>
            <person name="Raja A."/>
            <person name="Underwood J."/>
            <person name="Diekhans M."/>
            <person name="Fiddes I."/>
            <person name="Haussler D."/>
            <person name="Eichler E."/>
        </authorList>
    </citation>
    <scope>NUCLEOTIDE SEQUENCE [LARGE SCALE GENOMIC DNA]</scope>
    <source>
        <strain evidence="3">Yerkes chimp pedigree #C0471</strain>
    </source>
</reference>
<dbReference type="CDD" id="cd17741">
    <property type="entry name" value="BRCT_nibrin"/>
    <property type="match status" value="1"/>
</dbReference>
<organism evidence="3 4">
    <name type="scientific">Pan troglodytes</name>
    <name type="common">Chimpanzee</name>
    <dbReference type="NCBI Taxonomy" id="9598"/>
    <lineage>
        <taxon>Eukaryota</taxon>
        <taxon>Metazoa</taxon>
        <taxon>Chordata</taxon>
        <taxon>Craniata</taxon>
        <taxon>Vertebrata</taxon>
        <taxon>Euteleostomi</taxon>
        <taxon>Mammalia</taxon>
        <taxon>Eutheria</taxon>
        <taxon>Euarchontoglires</taxon>
        <taxon>Primates</taxon>
        <taxon>Haplorrhini</taxon>
        <taxon>Catarrhini</taxon>
        <taxon>Hominidae</taxon>
        <taxon>Pan</taxon>
    </lineage>
</organism>
<dbReference type="InterPro" id="IPR040227">
    <property type="entry name" value="Nibrin-rel"/>
</dbReference>
<evidence type="ECO:0000259" key="2">
    <source>
        <dbReference type="Pfam" id="PF16770"/>
    </source>
</evidence>
<feature type="non-terminal residue" evidence="3">
    <location>
        <position position="165"/>
    </location>
</feature>
<dbReference type="Gene3D" id="3.40.50.10190">
    <property type="entry name" value="BRCT domain"/>
    <property type="match status" value="1"/>
</dbReference>
<accession>A0A2J8PLH7</accession>